<sequence length="308" mass="34038">MRMIERFEGDAGRRLLVDALTKQKMVGGNAPLAETLAELVTLKELAPGEVLIAEDAADNDLYLVLSGTLDVSVKGIKIAQRTTNDVVGEMAAVDPTLPRSAAVLAVTEGLVVKLPESDLARVGNAYPEVFRHLAVLMAHKLQQRNRLVRPARTKTRVFLISSVEALPIARAVHNAFAHDKFDVIPWQEGVFKATSYTLKTLEDEVDKADFAIAIAHADDIVEYKETDWPTPRDNVIFELGLFMGRLGTDRAILLEPRNNKVRLPSDLAGVTTITYRYDKESPNKAALLAPACNELRDYIVDKGPKKDW</sequence>
<dbReference type="SMART" id="SM00100">
    <property type="entry name" value="cNMP"/>
    <property type="match status" value="1"/>
</dbReference>
<dbReference type="InterPro" id="IPR019302">
    <property type="entry name" value="CAP12/PCTIR_TIR_dom"/>
</dbReference>
<dbReference type="PROSITE" id="PS50042">
    <property type="entry name" value="CNMP_BINDING_3"/>
    <property type="match status" value="1"/>
</dbReference>
<gene>
    <name evidence="3" type="ORF">CPBF424_22270</name>
</gene>
<dbReference type="Proteomes" id="UP000254168">
    <property type="component" value="Unassembled WGS sequence"/>
</dbReference>
<feature type="domain" description="Cyclic nucleotide-binding" evidence="2">
    <location>
        <begin position="36"/>
        <end position="122"/>
    </location>
</feature>
<proteinExistence type="predicted"/>
<name>A0AA46C8L4_9XANT</name>
<protein>
    <recommendedName>
        <fullName evidence="2">Cyclic nucleotide-binding domain-containing protein</fullName>
    </recommendedName>
</protein>
<reference evidence="3 4" key="1">
    <citation type="submission" date="2018-06" db="EMBL/GenBank/DDBJ databases">
        <authorList>
            <person name="Pothier F. J."/>
        </authorList>
    </citation>
    <scope>NUCLEOTIDE SEQUENCE [LARGE SCALE GENOMIC DNA]</scope>
    <source>
        <strain evidence="3 4">CPBF 424</strain>
    </source>
</reference>
<dbReference type="GO" id="GO:0050135">
    <property type="term" value="F:NADP+ nucleosidase activity"/>
    <property type="evidence" value="ECO:0007669"/>
    <property type="project" value="InterPro"/>
</dbReference>
<comment type="caution">
    <text evidence="3">The sequence shown here is derived from an EMBL/GenBank/DDBJ whole genome shotgun (WGS) entry which is preliminary data.</text>
</comment>
<organism evidence="3 4">
    <name type="scientific">Xanthomonas euroxanthea</name>
    <dbReference type="NCBI Taxonomy" id="2259622"/>
    <lineage>
        <taxon>Bacteria</taxon>
        <taxon>Pseudomonadati</taxon>
        <taxon>Pseudomonadota</taxon>
        <taxon>Gammaproteobacteria</taxon>
        <taxon>Lysobacterales</taxon>
        <taxon>Lysobacteraceae</taxon>
        <taxon>Xanthomonas</taxon>
    </lineage>
</organism>
<evidence type="ECO:0000313" key="3">
    <source>
        <dbReference type="EMBL" id="SUZ28411.1"/>
    </source>
</evidence>
<dbReference type="AlphaFoldDB" id="A0AA46C8L4"/>
<dbReference type="Pfam" id="PF00027">
    <property type="entry name" value="cNMP_binding"/>
    <property type="match status" value="1"/>
</dbReference>
<evidence type="ECO:0000313" key="4">
    <source>
        <dbReference type="Proteomes" id="UP000254168"/>
    </source>
</evidence>
<dbReference type="SUPFAM" id="SSF51206">
    <property type="entry name" value="cAMP-binding domain-like"/>
    <property type="match status" value="1"/>
</dbReference>
<dbReference type="Pfam" id="PF10137">
    <property type="entry name" value="CAP12-PCTIR_TIR"/>
    <property type="match status" value="1"/>
</dbReference>
<dbReference type="InterPro" id="IPR014710">
    <property type="entry name" value="RmlC-like_jellyroll"/>
</dbReference>
<dbReference type="Gene3D" id="2.60.120.10">
    <property type="entry name" value="Jelly Rolls"/>
    <property type="match status" value="1"/>
</dbReference>
<dbReference type="InterPro" id="IPR018490">
    <property type="entry name" value="cNMP-bd_dom_sf"/>
</dbReference>
<dbReference type="EMBL" id="UIHB01000002">
    <property type="protein sequence ID" value="SUZ28411.1"/>
    <property type="molecule type" value="Genomic_DNA"/>
</dbReference>
<dbReference type="GO" id="GO:0005737">
    <property type="term" value="C:cytoplasm"/>
    <property type="evidence" value="ECO:0007669"/>
    <property type="project" value="UniProtKB-SubCell"/>
</dbReference>
<dbReference type="InterPro" id="IPR000595">
    <property type="entry name" value="cNMP-bd_dom"/>
</dbReference>
<keyword evidence="4" id="KW-1185">Reference proteome</keyword>
<evidence type="ECO:0000256" key="1">
    <source>
        <dbReference type="ARBA" id="ARBA00004496"/>
    </source>
</evidence>
<evidence type="ECO:0000259" key="2">
    <source>
        <dbReference type="PROSITE" id="PS50042"/>
    </source>
</evidence>
<dbReference type="CDD" id="cd00038">
    <property type="entry name" value="CAP_ED"/>
    <property type="match status" value="1"/>
</dbReference>
<comment type="subcellular location">
    <subcellularLocation>
        <location evidence="1">Cytoplasm</location>
    </subcellularLocation>
</comment>
<accession>A0AA46C8L4</accession>